<organism evidence="3 4">
    <name type="scientific">Chryseotalea sanaruensis</name>
    <dbReference type="NCBI Taxonomy" id="2482724"/>
    <lineage>
        <taxon>Bacteria</taxon>
        <taxon>Pseudomonadati</taxon>
        <taxon>Bacteroidota</taxon>
        <taxon>Cytophagia</taxon>
        <taxon>Cytophagales</taxon>
        <taxon>Chryseotaleaceae</taxon>
        <taxon>Chryseotalea</taxon>
    </lineage>
</organism>
<dbReference type="AlphaFoldDB" id="A0A401UCQ1"/>
<proteinExistence type="predicted"/>
<gene>
    <name evidence="3" type="ORF">SanaruYs_28970</name>
</gene>
<keyword evidence="4" id="KW-1185">Reference proteome</keyword>
<evidence type="ECO:0000259" key="2">
    <source>
        <dbReference type="SMART" id="SM00642"/>
    </source>
</evidence>
<dbReference type="RefSeq" id="WP_127123314.1">
    <property type="nucleotide sequence ID" value="NZ_BHXQ01000005.1"/>
</dbReference>
<feature type="signal peptide" evidence="1">
    <location>
        <begin position="1"/>
        <end position="23"/>
    </location>
</feature>
<dbReference type="InterPro" id="IPR006047">
    <property type="entry name" value="GH13_cat_dom"/>
</dbReference>
<evidence type="ECO:0000256" key="1">
    <source>
        <dbReference type="SAM" id="SignalP"/>
    </source>
</evidence>
<reference evidence="3 4" key="1">
    <citation type="submission" date="2018-11" db="EMBL/GenBank/DDBJ databases">
        <title>Chryseotalea sanarue gen. nov., sp., nov., a member of the family Cytophagaceae, isolated from a brackish lake in Hamamatsu Japan.</title>
        <authorList>
            <person name="Maejima Y."/>
            <person name="Iino T."/>
            <person name="Muraguchi Y."/>
            <person name="Fukuda K."/>
            <person name="Ohkuma M."/>
            <person name="Moriuchi R."/>
            <person name="Dohra H."/>
            <person name="Kimbara K."/>
            <person name="Shintani M."/>
        </authorList>
    </citation>
    <scope>NUCLEOTIDE SEQUENCE [LARGE SCALE GENOMIC DNA]</scope>
    <source>
        <strain evidence="3 4">Ys</strain>
    </source>
</reference>
<dbReference type="GO" id="GO:0005975">
    <property type="term" value="P:carbohydrate metabolic process"/>
    <property type="evidence" value="ECO:0007669"/>
    <property type="project" value="InterPro"/>
</dbReference>
<name>A0A401UCQ1_9BACT</name>
<keyword evidence="1" id="KW-0732">Signal</keyword>
<evidence type="ECO:0000313" key="4">
    <source>
        <dbReference type="Proteomes" id="UP000288227"/>
    </source>
</evidence>
<dbReference type="Gene3D" id="3.20.20.80">
    <property type="entry name" value="Glycosidases"/>
    <property type="match status" value="2"/>
</dbReference>
<protein>
    <submittedName>
        <fullName evidence="3">T9SS C-terminal target domain-containing protein</fullName>
    </submittedName>
</protein>
<comment type="caution">
    <text evidence="3">The sequence shown here is derived from an EMBL/GenBank/DDBJ whole genome shotgun (WGS) entry which is preliminary data.</text>
</comment>
<dbReference type="PANTHER" id="PTHR43447">
    <property type="entry name" value="ALPHA-AMYLASE"/>
    <property type="match status" value="1"/>
</dbReference>
<dbReference type="SMART" id="SM00642">
    <property type="entry name" value="Aamy"/>
    <property type="match status" value="1"/>
</dbReference>
<dbReference type="EMBL" id="BHXQ01000005">
    <property type="protein sequence ID" value="GCC52659.1"/>
    <property type="molecule type" value="Genomic_DNA"/>
</dbReference>
<dbReference type="OrthoDB" id="9806009at2"/>
<dbReference type="InterPro" id="IPR026444">
    <property type="entry name" value="Secre_tail"/>
</dbReference>
<dbReference type="SUPFAM" id="SSF51445">
    <property type="entry name" value="(Trans)glycosidases"/>
    <property type="match status" value="1"/>
</dbReference>
<dbReference type="Pfam" id="PF18962">
    <property type="entry name" value="Por_Secre_tail"/>
    <property type="match status" value="1"/>
</dbReference>
<accession>A0A401UCQ1</accession>
<dbReference type="Gene3D" id="2.60.40.1180">
    <property type="entry name" value="Golgi alpha-mannosidase II"/>
    <property type="match status" value="1"/>
</dbReference>
<sequence length="775" mass="87017">MILKSLRTLLLGMAISLPCWVFAQNDVMMQGFYWDVPVDAANFNGSWWNNLKNKSTTLKNAGITGIWVPSPAKGNFGIYDMGYGIFDLYDLGNYNQKGTTETRFGSRTELEQMISQFHTDGIDVYADIVLNHLYTGDGEDQSNPAVKQYVFDEAYRNSQQFSPYPTNEIRWVIKNATAGDYFIQIHGYHLASTAKTERGYDLQIDYNSTGFNSTNSWEAEPNNGGGNFNTFPASGNTVRGHIEVGDFDEYKITVSGTRDVIIKLTSRKEIASPWEWAWADQTNGYYPKAIWKSGTNIATTAQLEAHTNTGINYVNHTGTGEANFSWTYSDFHPVDNSDWLGYPGSDEIITNTKFFGNDLNTFNTTVANRYKDWGVWLSNQIGFDGYRLDFVRGFQESYAAAWVNNLPLKNGNQRFIVGEYWGSDSRIKDWVNTVGGYGADVDGFDFPLKISLTNMCNGNGSGFDMRWLNNTGMVRNNGGNSLPGTSVVTWLENHDTGKEHDKWITKDWKIGYAYILTHEGRPCVFYNHYFGDVMIDAHNSGLTVTPDSNLDTDIRKLVHVRKTYLGGTLTVLSQVGNPYPSGDAYNVYVARRAGNGTKSGAIVVINNHDSQTKGIWVDVAPSGWGSWTNQTLVNAFNSSETVTVYSDGRAYFSAPPRSYAVYVRQSEYVQFTDPGVRSNTNEPLEEIDLLKEGNDDPEFQVWGNPIKDKVSVLVSTPRNQNLQLTFYTIKGEAILDMQTMTNRTTEIDFSTYPKGMYILRASSGKMTRTKKLIKD</sequence>
<dbReference type="Proteomes" id="UP000288227">
    <property type="component" value="Unassembled WGS sequence"/>
</dbReference>
<dbReference type="NCBIfam" id="TIGR04183">
    <property type="entry name" value="Por_Secre_tail"/>
    <property type="match status" value="1"/>
</dbReference>
<feature type="chain" id="PRO_5019263255" evidence="1">
    <location>
        <begin position="24"/>
        <end position="775"/>
    </location>
</feature>
<dbReference type="InterPro" id="IPR017853">
    <property type="entry name" value="GH"/>
</dbReference>
<feature type="domain" description="Glycosyl hydrolase family 13 catalytic" evidence="2">
    <location>
        <begin position="26"/>
        <end position="561"/>
    </location>
</feature>
<evidence type="ECO:0000313" key="3">
    <source>
        <dbReference type="EMBL" id="GCC52659.1"/>
    </source>
</evidence>
<dbReference type="InterPro" id="IPR013780">
    <property type="entry name" value="Glyco_hydro_b"/>
</dbReference>